<dbReference type="InterPro" id="IPR036412">
    <property type="entry name" value="HAD-like_sf"/>
</dbReference>
<feature type="transmembrane region" description="Helical" evidence="18">
    <location>
        <begin position="640"/>
        <end position="665"/>
    </location>
</feature>
<dbReference type="PANTHER" id="PTHR43294:SF20">
    <property type="entry name" value="P-TYPE ATPASE"/>
    <property type="match status" value="1"/>
</dbReference>
<dbReference type="OrthoDB" id="9814270at2"/>
<dbReference type="GO" id="GO:0005886">
    <property type="term" value="C:plasma membrane"/>
    <property type="evidence" value="ECO:0007669"/>
    <property type="project" value="UniProtKB-SubCell"/>
</dbReference>
<evidence type="ECO:0000256" key="6">
    <source>
        <dbReference type="ARBA" id="ARBA00022692"/>
    </source>
</evidence>
<protein>
    <recommendedName>
        <fullName evidence="4">P-type Cu(+) transporter</fullName>
        <ecNumber evidence="4">7.2.2.8</ecNumber>
    </recommendedName>
</protein>
<feature type="transmembrane region" description="Helical" evidence="18">
    <location>
        <begin position="253"/>
        <end position="271"/>
    </location>
</feature>
<dbReference type="Gene3D" id="2.70.150.10">
    <property type="entry name" value="Calcium-transporting ATPase, cytoplasmic transduction domain A"/>
    <property type="match status" value="1"/>
</dbReference>
<dbReference type="InterPro" id="IPR023298">
    <property type="entry name" value="ATPase_P-typ_TM_dom_sf"/>
</dbReference>
<dbReference type="InterPro" id="IPR008250">
    <property type="entry name" value="ATPase_P-typ_transduc_dom_A_sf"/>
</dbReference>
<dbReference type="Proteomes" id="UP000199503">
    <property type="component" value="Unassembled WGS sequence"/>
</dbReference>
<dbReference type="SFLD" id="SFLDG00002">
    <property type="entry name" value="C1.7:_P-type_atpase_like"/>
    <property type="match status" value="1"/>
</dbReference>
<comment type="subcellular location">
    <subcellularLocation>
        <location evidence="1">Cell membrane</location>
        <topology evidence="1">Multi-pass membrane protein</topology>
    </subcellularLocation>
</comment>
<dbReference type="InterPro" id="IPR006068">
    <property type="entry name" value="ATPase_P-typ_cation-transptr_C"/>
</dbReference>
<keyword evidence="12 18" id="KW-1133">Transmembrane helix</keyword>
<dbReference type="SUPFAM" id="SSF81660">
    <property type="entry name" value="Metal cation-transporting ATPase, ATP-binding domain N"/>
    <property type="match status" value="1"/>
</dbReference>
<evidence type="ECO:0000256" key="15">
    <source>
        <dbReference type="ARBA" id="ARBA00023136"/>
    </source>
</evidence>
<dbReference type="InterPro" id="IPR023214">
    <property type="entry name" value="HAD_sf"/>
</dbReference>
<dbReference type="GO" id="GO:0006883">
    <property type="term" value="P:intracellular sodium ion homeostasis"/>
    <property type="evidence" value="ECO:0007669"/>
    <property type="project" value="TreeGrafter"/>
</dbReference>
<evidence type="ECO:0000256" key="1">
    <source>
        <dbReference type="ARBA" id="ARBA00004651"/>
    </source>
</evidence>
<keyword evidence="8" id="KW-0547">Nucleotide-binding</keyword>
<feature type="transmembrane region" description="Helical" evidence="18">
    <location>
        <begin position="748"/>
        <end position="767"/>
    </location>
</feature>
<proteinExistence type="inferred from homology"/>
<evidence type="ECO:0000256" key="14">
    <source>
        <dbReference type="ARBA" id="ARBA00023065"/>
    </source>
</evidence>
<keyword evidence="14" id="KW-0406">Ion transport</keyword>
<gene>
    <name evidence="20" type="ORF">SAMN04488000_11184</name>
</gene>
<evidence type="ECO:0000256" key="13">
    <source>
        <dbReference type="ARBA" id="ARBA00023008"/>
    </source>
</evidence>
<dbReference type="PANTHER" id="PTHR43294">
    <property type="entry name" value="SODIUM/POTASSIUM-TRANSPORTING ATPASE SUBUNIT ALPHA"/>
    <property type="match status" value="1"/>
</dbReference>
<dbReference type="PRINTS" id="PR00119">
    <property type="entry name" value="CATATPASE"/>
</dbReference>
<feature type="transmembrane region" description="Helical" evidence="18">
    <location>
        <begin position="62"/>
        <end position="84"/>
    </location>
</feature>
<dbReference type="Pfam" id="PF00689">
    <property type="entry name" value="Cation_ATPase_C"/>
    <property type="match status" value="1"/>
</dbReference>
<evidence type="ECO:0000256" key="4">
    <source>
        <dbReference type="ARBA" id="ARBA00012517"/>
    </source>
</evidence>
<dbReference type="STRING" id="65499.SAMN04488000_11184"/>
<keyword evidence="11" id="KW-1278">Translocase</keyword>
<feature type="transmembrane region" description="Helical" evidence="18">
    <location>
        <begin position="671"/>
        <end position="689"/>
    </location>
</feature>
<evidence type="ECO:0000256" key="3">
    <source>
        <dbReference type="ARBA" id="ARBA00006024"/>
    </source>
</evidence>
<feature type="transmembrane region" description="Helical" evidence="18">
    <location>
        <begin position="713"/>
        <end position="736"/>
    </location>
</feature>
<dbReference type="InterPro" id="IPR044492">
    <property type="entry name" value="P_typ_ATPase_HD_dom"/>
</dbReference>
<comment type="catalytic activity">
    <reaction evidence="16">
        <text>Cu(+)(in) + ATP + H2O = Cu(+)(out) + ADP + phosphate + H(+)</text>
        <dbReference type="Rhea" id="RHEA:25792"/>
        <dbReference type="ChEBI" id="CHEBI:15377"/>
        <dbReference type="ChEBI" id="CHEBI:15378"/>
        <dbReference type="ChEBI" id="CHEBI:30616"/>
        <dbReference type="ChEBI" id="CHEBI:43474"/>
        <dbReference type="ChEBI" id="CHEBI:49552"/>
        <dbReference type="ChEBI" id="CHEBI:456216"/>
        <dbReference type="EC" id="7.2.2.8"/>
    </reaction>
</comment>
<dbReference type="SUPFAM" id="SSF56784">
    <property type="entry name" value="HAD-like"/>
    <property type="match status" value="1"/>
</dbReference>
<dbReference type="Gene3D" id="3.40.1110.10">
    <property type="entry name" value="Calcium-transporting ATPase, cytoplasmic domain N"/>
    <property type="match status" value="1"/>
</dbReference>
<evidence type="ECO:0000256" key="17">
    <source>
        <dbReference type="ARBA" id="ARBA00049360"/>
    </source>
</evidence>
<dbReference type="GO" id="GO:0036376">
    <property type="term" value="P:sodium ion export across plasma membrane"/>
    <property type="evidence" value="ECO:0007669"/>
    <property type="project" value="TreeGrafter"/>
</dbReference>
<dbReference type="PROSITE" id="PS00154">
    <property type="entry name" value="ATPASE_E1_E2"/>
    <property type="match status" value="1"/>
</dbReference>
<keyword evidence="5" id="KW-0813">Transport</keyword>
<evidence type="ECO:0000313" key="20">
    <source>
        <dbReference type="EMBL" id="SER71453.1"/>
    </source>
</evidence>
<feature type="domain" description="Cation-transporting P-type ATPase N-terminal" evidence="19">
    <location>
        <begin position="12"/>
        <end position="86"/>
    </location>
</feature>
<keyword evidence="9" id="KW-0187">Copper transport</keyword>
<keyword evidence="15 18" id="KW-0472">Membrane</keyword>
<evidence type="ECO:0000256" key="11">
    <source>
        <dbReference type="ARBA" id="ARBA00022967"/>
    </source>
</evidence>
<evidence type="ECO:0000256" key="2">
    <source>
        <dbReference type="ARBA" id="ARBA00005675"/>
    </source>
</evidence>
<dbReference type="SMART" id="SM00831">
    <property type="entry name" value="Cation_ATPase_N"/>
    <property type="match status" value="1"/>
</dbReference>
<evidence type="ECO:0000256" key="16">
    <source>
        <dbReference type="ARBA" id="ARBA00049289"/>
    </source>
</evidence>
<dbReference type="Pfam" id="PF00122">
    <property type="entry name" value="E1-E2_ATPase"/>
    <property type="match status" value="1"/>
</dbReference>
<dbReference type="PRINTS" id="PR00121">
    <property type="entry name" value="NAKATPASE"/>
</dbReference>
<keyword evidence="13" id="KW-0186">Copper</keyword>
<dbReference type="InterPro" id="IPR004014">
    <property type="entry name" value="ATPase_P-typ_cation-transptr_N"/>
</dbReference>
<dbReference type="SFLD" id="SFLDF00027">
    <property type="entry name" value="p-type_atpase"/>
    <property type="match status" value="1"/>
</dbReference>
<feature type="transmembrane region" description="Helical" evidence="18">
    <location>
        <begin position="90"/>
        <end position="106"/>
    </location>
</feature>
<dbReference type="GO" id="GO:0140581">
    <property type="term" value="F:P-type monovalent copper transporter activity"/>
    <property type="evidence" value="ECO:0007669"/>
    <property type="project" value="UniProtKB-EC"/>
</dbReference>
<dbReference type="SUPFAM" id="SSF81665">
    <property type="entry name" value="Calcium ATPase, transmembrane domain M"/>
    <property type="match status" value="1"/>
</dbReference>
<dbReference type="Pfam" id="PF00690">
    <property type="entry name" value="Cation_ATPase_N"/>
    <property type="match status" value="1"/>
</dbReference>
<sequence length="840" mass="89044">MPLTTAEREEVAHHGLPVPEVVVLAETDQDTGLSSAQWRRRFADVGPNELPARRGRSWVVRLLLQLHHPLIYVLLVSATVTAALGEVVDASVVFGVVVVNAVIGFVQEARAERALDALVAMVRTEVTVVRDGVTARVPSSELVPGDVVLLDAGDQIGADLRLVVARELRVDESALTGESVPVAKNPVVLPPDTALADRTNMAYSGTLVTSGGGRGVVVATAAETEIGRVHRLVGSTAGVQTPLTRKLARFSQVLTFVIIGLAAFSVVVGVLRGEPLPEMVTAAVALAVGAIPEGLPAAVTVTLAIGVARMARRNAIIRRLPAVETLGSTTVICTDKTGTLTANAMTVNVVLAGGVRHDVSGIGYRPEGEFAPGVTPAVRSCLLAAWACNDAGIVEDENGWAPVGDPTEAALVVAARKAGLDASEVPARVDALPFSSERMFMATKHVNDVVYVKGAAERVLELAGLGHSEEADRLAAAGLRVLAVGRAPGAELSEDGLRGNVELLGLVAMHDPARPEAVEAVRACQAAGIEVKMITGDHPATARAIAAEFGIEDVRARVAPEEKLRLVEQFQADGQVVAMTGDGVNDAPALRRADIGVAMGRGGTEVAKQAADMVLTDDNFSSIRAAVEEGRAVFDNLRKFIIWTLPTNMAEGLVILTAILLGAALPILPVQILWINMTTAVALGLTLAFEPREPGVMSRPPLAPSLPLLTRSLVGRIVFVSAILLACSFGVFRWQLSSGASLEVARTVAVNVFVGAQIAYLVNCRSLDRIRPRTGPNRWLLVGVALTIGLQLLLTYLPFMNELFHTAPLGWQPWLVVFMMSVMAYVVVELDKWRRRRWRG</sequence>
<dbReference type="RefSeq" id="WP_089920481.1">
    <property type="nucleotide sequence ID" value="NZ_FOFV01000011.1"/>
</dbReference>
<evidence type="ECO:0000256" key="18">
    <source>
        <dbReference type="SAM" id="Phobius"/>
    </source>
</evidence>
<evidence type="ECO:0000256" key="8">
    <source>
        <dbReference type="ARBA" id="ARBA00022741"/>
    </source>
</evidence>
<dbReference type="GO" id="GO:0030007">
    <property type="term" value="P:intracellular potassium ion homeostasis"/>
    <property type="evidence" value="ECO:0007669"/>
    <property type="project" value="TreeGrafter"/>
</dbReference>
<dbReference type="Pfam" id="PF00702">
    <property type="entry name" value="Hydrolase"/>
    <property type="match status" value="1"/>
</dbReference>
<comment type="catalytic activity">
    <reaction evidence="17">
        <text>ATP + H2O = ADP + phosphate + H(+)</text>
        <dbReference type="Rhea" id="RHEA:13065"/>
        <dbReference type="ChEBI" id="CHEBI:15377"/>
        <dbReference type="ChEBI" id="CHEBI:15378"/>
        <dbReference type="ChEBI" id="CHEBI:30616"/>
        <dbReference type="ChEBI" id="CHEBI:43474"/>
        <dbReference type="ChEBI" id="CHEBI:456216"/>
    </reaction>
</comment>
<evidence type="ECO:0000259" key="19">
    <source>
        <dbReference type="SMART" id="SM00831"/>
    </source>
</evidence>
<dbReference type="SFLD" id="SFLDS00003">
    <property type="entry name" value="Haloacid_Dehalogenase"/>
    <property type="match status" value="1"/>
</dbReference>
<feature type="transmembrane region" description="Helical" evidence="18">
    <location>
        <begin position="283"/>
        <end position="308"/>
    </location>
</feature>
<dbReference type="Gene3D" id="1.20.1110.10">
    <property type="entry name" value="Calcium-transporting ATPase, transmembrane domain"/>
    <property type="match status" value="2"/>
</dbReference>
<name>A0A1H9RHI2_9PSEU</name>
<dbReference type="GO" id="GO:0046872">
    <property type="term" value="F:metal ion binding"/>
    <property type="evidence" value="ECO:0007669"/>
    <property type="project" value="UniProtKB-KW"/>
</dbReference>
<dbReference type="GO" id="GO:1990573">
    <property type="term" value="P:potassium ion import across plasma membrane"/>
    <property type="evidence" value="ECO:0007669"/>
    <property type="project" value="TreeGrafter"/>
</dbReference>
<organism evidence="20 21">
    <name type="scientific">Lentzea albida</name>
    <dbReference type="NCBI Taxonomy" id="65499"/>
    <lineage>
        <taxon>Bacteria</taxon>
        <taxon>Bacillati</taxon>
        <taxon>Actinomycetota</taxon>
        <taxon>Actinomycetes</taxon>
        <taxon>Pseudonocardiales</taxon>
        <taxon>Pseudonocardiaceae</taxon>
        <taxon>Lentzea</taxon>
    </lineage>
</organism>
<dbReference type="GO" id="GO:0005524">
    <property type="term" value="F:ATP binding"/>
    <property type="evidence" value="ECO:0007669"/>
    <property type="project" value="UniProtKB-KW"/>
</dbReference>
<dbReference type="SUPFAM" id="SSF81653">
    <property type="entry name" value="Calcium ATPase, transduction domain A"/>
    <property type="match status" value="1"/>
</dbReference>
<comment type="similarity">
    <text evidence="2">Belongs to the cation transport ATPase (P-type) (TC 3.A.3) family. Type IIA subfamily.</text>
</comment>
<keyword evidence="7" id="KW-0479">Metal-binding</keyword>
<dbReference type="GO" id="GO:0016887">
    <property type="term" value="F:ATP hydrolysis activity"/>
    <property type="evidence" value="ECO:0007669"/>
    <property type="project" value="InterPro"/>
</dbReference>
<evidence type="ECO:0000256" key="10">
    <source>
        <dbReference type="ARBA" id="ARBA00022840"/>
    </source>
</evidence>
<comment type="similarity">
    <text evidence="3">Belongs to the cation transport ATPase (P-type) (TC 3.A.3) family. Type IB subfamily.</text>
</comment>
<feature type="transmembrane region" description="Helical" evidence="18">
    <location>
        <begin position="779"/>
        <end position="799"/>
    </location>
</feature>
<dbReference type="Gene3D" id="3.40.50.1000">
    <property type="entry name" value="HAD superfamily/HAD-like"/>
    <property type="match status" value="2"/>
</dbReference>
<evidence type="ECO:0000256" key="9">
    <source>
        <dbReference type="ARBA" id="ARBA00022796"/>
    </source>
</evidence>
<accession>A0A1H9RHI2</accession>
<dbReference type="InterPro" id="IPR023299">
    <property type="entry name" value="ATPase_P-typ_cyto_dom_N"/>
</dbReference>
<evidence type="ECO:0000256" key="5">
    <source>
        <dbReference type="ARBA" id="ARBA00022448"/>
    </source>
</evidence>
<dbReference type="InterPro" id="IPR018303">
    <property type="entry name" value="ATPase_P-typ_P_site"/>
</dbReference>
<dbReference type="FunFam" id="3.40.50.1000:FF:000144">
    <property type="entry name" value="copper-transporting ATPase 1 isoform X2"/>
    <property type="match status" value="1"/>
</dbReference>
<dbReference type="NCBIfam" id="TIGR01494">
    <property type="entry name" value="ATPase_P-type"/>
    <property type="match status" value="2"/>
</dbReference>
<dbReference type="GO" id="GO:0005391">
    <property type="term" value="F:P-type sodium:potassium-exchanging transporter activity"/>
    <property type="evidence" value="ECO:0007669"/>
    <property type="project" value="TreeGrafter"/>
</dbReference>
<keyword evidence="21" id="KW-1185">Reference proteome</keyword>
<feature type="transmembrane region" description="Helical" evidence="18">
    <location>
        <begin position="811"/>
        <end position="830"/>
    </location>
</feature>
<keyword evidence="10" id="KW-0067">ATP-binding</keyword>
<dbReference type="InterPro" id="IPR001757">
    <property type="entry name" value="P_typ_ATPase"/>
</dbReference>
<keyword evidence="6 18" id="KW-0812">Transmembrane</keyword>
<dbReference type="EC" id="7.2.2.8" evidence="4"/>
<evidence type="ECO:0000256" key="7">
    <source>
        <dbReference type="ARBA" id="ARBA00022723"/>
    </source>
</evidence>
<reference evidence="21" key="1">
    <citation type="submission" date="2016-10" db="EMBL/GenBank/DDBJ databases">
        <authorList>
            <person name="Varghese N."/>
            <person name="Submissions S."/>
        </authorList>
    </citation>
    <scope>NUCLEOTIDE SEQUENCE [LARGE SCALE GENOMIC DNA]</scope>
    <source>
        <strain evidence="21">DSM 44437</strain>
    </source>
</reference>
<dbReference type="EMBL" id="FOFV01000011">
    <property type="protein sequence ID" value="SER71453.1"/>
    <property type="molecule type" value="Genomic_DNA"/>
</dbReference>
<dbReference type="GO" id="GO:1902600">
    <property type="term" value="P:proton transmembrane transport"/>
    <property type="evidence" value="ECO:0007669"/>
    <property type="project" value="TreeGrafter"/>
</dbReference>
<dbReference type="InterPro" id="IPR059000">
    <property type="entry name" value="ATPase_P-type_domA"/>
</dbReference>
<dbReference type="InterPro" id="IPR050510">
    <property type="entry name" value="Cation_transp_ATPase_P-type"/>
</dbReference>
<evidence type="ECO:0000313" key="21">
    <source>
        <dbReference type="Proteomes" id="UP000199503"/>
    </source>
</evidence>
<evidence type="ECO:0000256" key="12">
    <source>
        <dbReference type="ARBA" id="ARBA00022989"/>
    </source>
</evidence>
<dbReference type="AlphaFoldDB" id="A0A1H9RHI2"/>